<name>A0A2T7BMT8_9BACT</name>
<dbReference type="CDD" id="cd07814">
    <property type="entry name" value="SRPBCC_CalC_Aha1-like"/>
    <property type="match status" value="1"/>
</dbReference>
<protein>
    <recommendedName>
        <fullName evidence="2">Activator of Hsp90 ATPase homologue 1/2-like C-terminal domain-containing protein</fullName>
    </recommendedName>
</protein>
<evidence type="ECO:0000259" key="2">
    <source>
        <dbReference type="Pfam" id="PF08327"/>
    </source>
</evidence>
<dbReference type="Gene3D" id="3.30.530.20">
    <property type="match status" value="1"/>
</dbReference>
<dbReference type="AlphaFoldDB" id="A0A2T7BMT8"/>
<gene>
    <name evidence="3" type="ORF">DCC81_05880</name>
</gene>
<dbReference type="InterPro" id="IPR023393">
    <property type="entry name" value="START-like_dom_sf"/>
</dbReference>
<dbReference type="SUPFAM" id="SSF55961">
    <property type="entry name" value="Bet v1-like"/>
    <property type="match status" value="1"/>
</dbReference>
<reference evidence="3 4" key="1">
    <citation type="submission" date="2018-04" db="EMBL/GenBank/DDBJ databases">
        <title>Chitinophaga fuyangensis sp. nov., isolated from soil in a chemical factory.</title>
        <authorList>
            <person name="Chen K."/>
        </authorList>
    </citation>
    <scope>NUCLEOTIDE SEQUENCE [LARGE SCALE GENOMIC DNA]</scope>
    <source>
        <strain evidence="3 4">LY-1</strain>
    </source>
</reference>
<dbReference type="Pfam" id="PF08327">
    <property type="entry name" value="AHSA1"/>
    <property type="match status" value="1"/>
</dbReference>
<evidence type="ECO:0000313" key="4">
    <source>
        <dbReference type="Proteomes" id="UP000244450"/>
    </source>
</evidence>
<dbReference type="Proteomes" id="UP000244450">
    <property type="component" value="Unassembled WGS sequence"/>
</dbReference>
<evidence type="ECO:0000313" key="3">
    <source>
        <dbReference type="EMBL" id="PUZ28997.1"/>
    </source>
</evidence>
<dbReference type="OrthoDB" id="2355173at2"/>
<dbReference type="EMBL" id="QCYK01000001">
    <property type="protein sequence ID" value="PUZ28997.1"/>
    <property type="molecule type" value="Genomic_DNA"/>
</dbReference>
<accession>A0A2T7BMT8</accession>
<feature type="domain" description="Activator of Hsp90 ATPase homologue 1/2-like C-terminal" evidence="2">
    <location>
        <begin position="15"/>
        <end position="116"/>
    </location>
</feature>
<keyword evidence="4" id="KW-1185">Reference proteome</keyword>
<evidence type="ECO:0000256" key="1">
    <source>
        <dbReference type="ARBA" id="ARBA00006817"/>
    </source>
</evidence>
<proteinExistence type="inferred from homology"/>
<dbReference type="InterPro" id="IPR013538">
    <property type="entry name" value="ASHA1/2-like_C"/>
</dbReference>
<organism evidence="3 4">
    <name type="scientific">Chitinophaga parva</name>
    <dbReference type="NCBI Taxonomy" id="2169414"/>
    <lineage>
        <taxon>Bacteria</taxon>
        <taxon>Pseudomonadati</taxon>
        <taxon>Bacteroidota</taxon>
        <taxon>Chitinophagia</taxon>
        <taxon>Chitinophagales</taxon>
        <taxon>Chitinophagaceae</taxon>
        <taxon>Chitinophaga</taxon>
    </lineage>
</organism>
<comment type="similarity">
    <text evidence="1">Belongs to the AHA1 family.</text>
</comment>
<comment type="caution">
    <text evidence="3">The sequence shown here is derived from an EMBL/GenBank/DDBJ whole genome shotgun (WGS) entry which is preliminary data.</text>
</comment>
<sequence>MTMEVFSLQKRIAINASPAVIWEALTVPAVMQRWIVDVPVQIIITPRCGGQLQFSGDLHGIPFNNHGEILHWKPEQFVQYTYWSSLSQQADVPEHYARISFRLDEPGHLHFAQENILTAPTYHHFNYYWNTALGLIKKVCEEPVQ</sequence>